<gene>
    <name evidence="2" type="ORF">ASPBRDRAFT_667000</name>
</gene>
<evidence type="ECO:0000259" key="1">
    <source>
        <dbReference type="Pfam" id="PF13391"/>
    </source>
</evidence>
<dbReference type="AlphaFoldDB" id="A0A1L9U2W0"/>
<dbReference type="VEuPathDB" id="FungiDB:ASPBRDRAFT_667000"/>
<dbReference type="STRING" id="767769.A0A1L9U2W0"/>
<keyword evidence="3" id="KW-1185">Reference proteome</keyword>
<dbReference type="OrthoDB" id="2104739at2759"/>
<organism evidence="2 3">
    <name type="scientific">Aspergillus brasiliensis (strain CBS 101740 / IMI 381727 / IBT 21946)</name>
    <dbReference type="NCBI Taxonomy" id="767769"/>
    <lineage>
        <taxon>Eukaryota</taxon>
        <taxon>Fungi</taxon>
        <taxon>Dikarya</taxon>
        <taxon>Ascomycota</taxon>
        <taxon>Pezizomycotina</taxon>
        <taxon>Eurotiomycetes</taxon>
        <taxon>Eurotiomycetidae</taxon>
        <taxon>Eurotiales</taxon>
        <taxon>Aspergillaceae</taxon>
        <taxon>Aspergillus</taxon>
        <taxon>Aspergillus subgen. Circumdati</taxon>
    </lineage>
</organism>
<dbReference type="EMBL" id="KV878703">
    <property type="protein sequence ID" value="OJJ66011.1"/>
    <property type="molecule type" value="Genomic_DNA"/>
</dbReference>
<accession>A0A1L9U2W0</accession>
<reference evidence="3" key="1">
    <citation type="journal article" date="2017" name="Genome Biol.">
        <title>Comparative genomics reveals high biological diversity and specific adaptations in the industrially and medically important fungal genus Aspergillus.</title>
        <authorList>
            <person name="de Vries R.P."/>
            <person name="Riley R."/>
            <person name="Wiebenga A."/>
            <person name="Aguilar-Osorio G."/>
            <person name="Amillis S."/>
            <person name="Uchima C.A."/>
            <person name="Anderluh G."/>
            <person name="Asadollahi M."/>
            <person name="Askin M."/>
            <person name="Barry K."/>
            <person name="Battaglia E."/>
            <person name="Bayram O."/>
            <person name="Benocci T."/>
            <person name="Braus-Stromeyer S.A."/>
            <person name="Caldana C."/>
            <person name="Canovas D."/>
            <person name="Cerqueira G.C."/>
            <person name="Chen F."/>
            <person name="Chen W."/>
            <person name="Choi C."/>
            <person name="Clum A."/>
            <person name="Dos Santos R.A."/>
            <person name="Damasio A.R."/>
            <person name="Diallinas G."/>
            <person name="Emri T."/>
            <person name="Fekete E."/>
            <person name="Flipphi M."/>
            <person name="Freyberg S."/>
            <person name="Gallo A."/>
            <person name="Gournas C."/>
            <person name="Habgood R."/>
            <person name="Hainaut M."/>
            <person name="Harispe M.L."/>
            <person name="Henrissat B."/>
            <person name="Hilden K.S."/>
            <person name="Hope R."/>
            <person name="Hossain A."/>
            <person name="Karabika E."/>
            <person name="Karaffa L."/>
            <person name="Karanyi Z."/>
            <person name="Krasevec N."/>
            <person name="Kuo A."/>
            <person name="Kusch H."/>
            <person name="LaButti K."/>
            <person name="Lagendijk E.L."/>
            <person name="Lapidus A."/>
            <person name="Levasseur A."/>
            <person name="Lindquist E."/>
            <person name="Lipzen A."/>
            <person name="Logrieco A.F."/>
            <person name="MacCabe A."/>
            <person name="Maekelae M.R."/>
            <person name="Malavazi I."/>
            <person name="Melin P."/>
            <person name="Meyer V."/>
            <person name="Mielnichuk N."/>
            <person name="Miskei M."/>
            <person name="Molnar A.P."/>
            <person name="Mule G."/>
            <person name="Ngan C.Y."/>
            <person name="Orejas M."/>
            <person name="Orosz E."/>
            <person name="Ouedraogo J.P."/>
            <person name="Overkamp K.M."/>
            <person name="Park H.-S."/>
            <person name="Perrone G."/>
            <person name="Piumi F."/>
            <person name="Punt P.J."/>
            <person name="Ram A.F."/>
            <person name="Ramon A."/>
            <person name="Rauscher S."/>
            <person name="Record E."/>
            <person name="Riano-Pachon D.M."/>
            <person name="Robert V."/>
            <person name="Roehrig J."/>
            <person name="Ruller R."/>
            <person name="Salamov A."/>
            <person name="Salih N.S."/>
            <person name="Samson R.A."/>
            <person name="Sandor E."/>
            <person name="Sanguinetti M."/>
            <person name="Schuetze T."/>
            <person name="Sepcic K."/>
            <person name="Shelest E."/>
            <person name="Sherlock G."/>
            <person name="Sophianopoulou V."/>
            <person name="Squina F.M."/>
            <person name="Sun H."/>
            <person name="Susca A."/>
            <person name="Todd R.B."/>
            <person name="Tsang A."/>
            <person name="Unkles S.E."/>
            <person name="van de Wiele N."/>
            <person name="van Rossen-Uffink D."/>
            <person name="Oliveira J.V."/>
            <person name="Vesth T.C."/>
            <person name="Visser J."/>
            <person name="Yu J.-H."/>
            <person name="Zhou M."/>
            <person name="Andersen M.R."/>
            <person name="Archer D.B."/>
            <person name="Baker S.E."/>
            <person name="Benoit I."/>
            <person name="Brakhage A.A."/>
            <person name="Braus G.H."/>
            <person name="Fischer R."/>
            <person name="Frisvad J.C."/>
            <person name="Goldman G.H."/>
            <person name="Houbraken J."/>
            <person name="Oakley B."/>
            <person name="Pocsi I."/>
            <person name="Scazzocchio C."/>
            <person name="Seiboth B."/>
            <person name="vanKuyk P.A."/>
            <person name="Wortman J."/>
            <person name="Dyer P.S."/>
            <person name="Grigoriev I.V."/>
        </authorList>
    </citation>
    <scope>NUCLEOTIDE SEQUENCE [LARGE SCALE GENOMIC DNA]</scope>
    <source>
        <strain evidence="3">CBS 101740 / IMI 381727 / IBT 21946</strain>
    </source>
</reference>
<protein>
    <recommendedName>
        <fullName evidence="1">HNH nuclease domain-containing protein</fullName>
    </recommendedName>
</protein>
<dbReference type="InterPro" id="IPR003615">
    <property type="entry name" value="HNH_nuc"/>
</dbReference>
<dbReference type="OMA" id="HEEFGLF"/>
<dbReference type="RefSeq" id="XP_067473261.1">
    <property type="nucleotide sequence ID" value="XM_067628771.1"/>
</dbReference>
<proteinExistence type="predicted"/>
<name>A0A1L9U2W0_ASPBC</name>
<evidence type="ECO:0000313" key="3">
    <source>
        <dbReference type="Proteomes" id="UP000184499"/>
    </source>
</evidence>
<dbReference type="Pfam" id="PF13391">
    <property type="entry name" value="HNH_2"/>
    <property type="match status" value="1"/>
</dbReference>
<dbReference type="GeneID" id="93581259"/>
<sequence>MTKRLTAYTPSTTSPDDTVSFLEVVFKHLPVDGKLNLASDISDCETDSELRQLVTSIETGLLLPMRASGGQSAAITPSPRWGFQDSVENLAAQDFESQTRHAQQRLRAECLRRDGGCCIVTGASDYRNPTTPITGELEAAHILPFSLASYGNEIERTESCQIWTNIFRYFPSLRSRLNFTCVNINDHTNVMMLDAAIHRQFGRFALSLAATSEMNVYTIETFKGFATIHAHALPVDRRVTLTSHDGRYELPSPILLEIHNSISHILHLTGRGEMADKIKEEYDAAPSLAPGGESNVLALLSVSNLALRAE</sequence>
<evidence type="ECO:0000313" key="2">
    <source>
        <dbReference type="EMBL" id="OJJ66011.1"/>
    </source>
</evidence>
<feature type="domain" description="HNH nuclease" evidence="1">
    <location>
        <begin position="118"/>
        <end position="208"/>
    </location>
</feature>
<dbReference type="Proteomes" id="UP000184499">
    <property type="component" value="Unassembled WGS sequence"/>
</dbReference>